<comment type="caution">
    <text evidence="5">The sequence shown here is derived from an EMBL/GenBank/DDBJ whole genome shotgun (WGS) entry which is preliminary data.</text>
</comment>
<dbReference type="PANTHER" id="PTHR44196">
    <property type="entry name" value="DEHYDROGENASE/REDUCTASE SDR FAMILY MEMBER 7B"/>
    <property type="match status" value="1"/>
</dbReference>
<protein>
    <submittedName>
        <fullName evidence="5">SDR family NAD(P)-dependent oxidoreductase</fullName>
    </submittedName>
</protein>
<comment type="similarity">
    <text evidence="1 3">Belongs to the short-chain dehydrogenases/reductases (SDR) family.</text>
</comment>
<evidence type="ECO:0000256" key="1">
    <source>
        <dbReference type="ARBA" id="ARBA00006484"/>
    </source>
</evidence>
<dbReference type="SUPFAM" id="SSF51735">
    <property type="entry name" value="NAD(P)-binding Rossmann-fold domains"/>
    <property type="match status" value="1"/>
</dbReference>
<organism evidence="5 6">
    <name type="scientific">Pseudomonas orientalis</name>
    <dbReference type="NCBI Taxonomy" id="76758"/>
    <lineage>
        <taxon>Bacteria</taxon>
        <taxon>Pseudomonadati</taxon>
        <taxon>Pseudomonadota</taxon>
        <taxon>Gammaproteobacteria</taxon>
        <taxon>Pseudomonadales</taxon>
        <taxon>Pseudomonadaceae</taxon>
        <taxon>Pseudomonas</taxon>
    </lineage>
</organism>
<accession>A0A4Q7CYD3</accession>
<dbReference type="RefSeq" id="WP_015371099.1">
    <property type="nucleotide sequence ID" value="NZ_JAXQQL010000001.1"/>
</dbReference>
<gene>
    <name evidence="5" type="ORF">EUX57_14275</name>
</gene>
<proteinExistence type="inferred from homology"/>
<dbReference type="PRINTS" id="PR00081">
    <property type="entry name" value="GDHRDH"/>
</dbReference>
<dbReference type="CDD" id="cd05233">
    <property type="entry name" value="SDR_c"/>
    <property type="match status" value="1"/>
</dbReference>
<evidence type="ECO:0000259" key="4">
    <source>
        <dbReference type="SMART" id="SM00822"/>
    </source>
</evidence>
<feature type="domain" description="Ketoreductase" evidence="4">
    <location>
        <begin position="9"/>
        <end position="186"/>
    </location>
</feature>
<dbReference type="SMART" id="SM00822">
    <property type="entry name" value="PKS_KR"/>
    <property type="match status" value="1"/>
</dbReference>
<dbReference type="GeneID" id="45486068"/>
<dbReference type="PROSITE" id="PS00061">
    <property type="entry name" value="ADH_SHORT"/>
    <property type="match status" value="1"/>
</dbReference>
<dbReference type="GO" id="GO:0016020">
    <property type="term" value="C:membrane"/>
    <property type="evidence" value="ECO:0007669"/>
    <property type="project" value="TreeGrafter"/>
</dbReference>
<evidence type="ECO:0000256" key="3">
    <source>
        <dbReference type="RuleBase" id="RU000363"/>
    </source>
</evidence>
<dbReference type="PRINTS" id="PR00080">
    <property type="entry name" value="SDRFAMILY"/>
</dbReference>
<dbReference type="InterPro" id="IPR002347">
    <property type="entry name" value="SDR_fam"/>
</dbReference>
<dbReference type="Pfam" id="PF00106">
    <property type="entry name" value="adh_short"/>
    <property type="match status" value="1"/>
</dbReference>
<dbReference type="InterPro" id="IPR036291">
    <property type="entry name" value="NAD(P)-bd_dom_sf"/>
</dbReference>
<dbReference type="InterPro" id="IPR057326">
    <property type="entry name" value="KR_dom"/>
</dbReference>
<dbReference type="EMBL" id="SGFE01000025">
    <property type="protein sequence ID" value="RZI31023.1"/>
    <property type="molecule type" value="Genomic_DNA"/>
</dbReference>
<dbReference type="GO" id="GO:0016491">
    <property type="term" value="F:oxidoreductase activity"/>
    <property type="evidence" value="ECO:0007669"/>
    <property type="project" value="UniProtKB-KW"/>
</dbReference>
<reference evidence="5 6" key="1">
    <citation type="submission" date="2019-02" db="EMBL/GenBank/DDBJ databases">
        <title>Pseudomonas spp from wheat grain.</title>
        <authorList>
            <person name="Cho G.-S."/>
            <person name="Franz C.M.A.P."/>
        </authorList>
    </citation>
    <scope>NUCLEOTIDE SEQUENCE [LARGE SCALE GENOMIC DNA]</scope>
    <source>
        <strain evidence="5 6">133NRW</strain>
    </source>
</reference>
<evidence type="ECO:0000313" key="6">
    <source>
        <dbReference type="Proteomes" id="UP000293369"/>
    </source>
</evidence>
<dbReference type="InterPro" id="IPR020904">
    <property type="entry name" value="Sc_DH/Rdtase_CS"/>
</dbReference>
<name>A0A4Q7CYD3_9PSED</name>
<dbReference type="Proteomes" id="UP000293369">
    <property type="component" value="Unassembled WGS sequence"/>
</dbReference>
<dbReference type="AlphaFoldDB" id="A0A4Q7CYD3"/>
<keyword evidence="2" id="KW-0560">Oxidoreductase</keyword>
<dbReference type="Gene3D" id="3.40.50.720">
    <property type="entry name" value="NAD(P)-binding Rossmann-like Domain"/>
    <property type="match status" value="1"/>
</dbReference>
<evidence type="ECO:0000256" key="2">
    <source>
        <dbReference type="ARBA" id="ARBA00023002"/>
    </source>
</evidence>
<dbReference type="PANTHER" id="PTHR44196:SF1">
    <property type="entry name" value="DEHYDROGENASE_REDUCTASE SDR FAMILY MEMBER 7B"/>
    <property type="match status" value="1"/>
</dbReference>
<evidence type="ECO:0000313" key="5">
    <source>
        <dbReference type="EMBL" id="RZI31023.1"/>
    </source>
</evidence>
<sequence>MKPYVLNGRVVAITGGAGGLGLALAKALRAKGARIALLDLDGAVVDEKARELGGTDVAAGWQADVCSLDSVETAMASVVQHFGGIDVVIAGAGIYVVDSMATMEPRLFERHTDINLNGVFRTFRAVLPYVKERKGYLMAISSMAAFIHGPLSGHYAASKAGVWALCDSVRLEVRHLGVGVGCVHPTFFRTPMMDAVQADPVGNKVWGGNERGLWKMIGLDDVIVSIVKGIERRCDTVIIPKRNTLVAWLPGIFRRVVEAVGFKDADIVETIRLAQQARGGK</sequence>